<protein>
    <submittedName>
        <fullName evidence="1">Uncharacterized protein</fullName>
    </submittedName>
</protein>
<dbReference type="EMBL" id="FO704550">
    <property type="protein sequence ID" value="CDG19365.1"/>
    <property type="molecule type" value="Genomic_DNA"/>
</dbReference>
<organism evidence="1 2">
    <name type="scientific">Xenorhabdus doucetiae</name>
    <dbReference type="NCBI Taxonomy" id="351671"/>
    <lineage>
        <taxon>Bacteria</taxon>
        <taxon>Pseudomonadati</taxon>
        <taxon>Pseudomonadota</taxon>
        <taxon>Gammaproteobacteria</taxon>
        <taxon>Enterobacterales</taxon>
        <taxon>Morganellaceae</taxon>
        <taxon>Xenorhabdus</taxon>
    </lineage>
</organism>
<dbReference type="Proteomes" id="UP000032721">
    <property type="component" value="Chromosome"/>
</dbReference>
<name>A0A068QZW4_9GAMM</name>
<proteinExistence type="predicted"/>
<evidence type="ECO:0000313" key="2">
    <source>
        <dbReference type="Proteomes" id="UP000032721"/>
    </source>
</evidence>
<dbReference type="AlphaFoldDB" id="A0A068QZW4"/>
<evidence type="ECO:0000313" key="1">
    <source>
        <dbReference type="EMBL" id="CDG19365.1"/>
    </source>
</evidence>
<dbReference type="STRING" id="351671.XDD1_3680"/>
<dbReference type="KEGG" id="xdo:XDD1_3680"/>
<accession>A0A068QZW4</accession>
<gene>
    <name evidence="1" type="ORF">XDD1_3680</name>
</gene>
<sequence length="47" mass="5592">MSGSNREQRIKFRVSHLKILGIIHDVENSDLICIDRFQYECSRCKPR</sequence>
<dbReference type="HOGENOM" id="CLU_3174910_0_0_6"/>
<reference evidence="1 2" key="1">
    <citation type="submission" date="2013-07" db="EMBL/GenBank/DDBJ databases">
        <authorList>
            <person name="Genoscope - CEA"/>
        </authorList>
    </citation>
    <scope>NUCLEOTIDE SEQUENCE [LARGE SCALE GENOMIC DNA]</scope>
    <source>
        <strain evidence="2">FRM16 / DSM 17909</strain>
    </source>
</reference>